<comment type="caution">
    <text evidence="12">The sequence shown here is derived from an EMBL/GenBank/DDBJ whole genome shotgun (WGS) entry which is preliminary data.</text>
</comment>
<dbReference type="AlphaFoldDB" id="A0AAW1X2U3"/>
<evidence type="ECO:0000313" key="12">
    <source>
        <dbReference type="EMBL" id="KAK9929940.1"/>
    </source>
</evidence>
<reference evidence="12 13" key="1">
    <citation type="journal article" date="2023" name="G3 (Bethesda)">
        <title>A chromosome-length genome assembly and annotation of blackberry (Rubus argutus, cv. 'Hillquist').</title>
        <authorList>
            <person name="Bruna T."/>
            <person name="Aryal R."/>
            <person name="Dudchenko O."/>
            <person name="Sargent D.J."/>
            <person name="Mead D."/>
            <person name="Buti M."/>
            <person name="Cavallini A."/>
            <person name="Hytonen T."/>
            <person name="Andres J."/>
            <person name="Pham M."/>
            <person name="Weisz D."/>
            <person name="Mascagni F."/>
            <person name="Usai G."/>
            <person name="Natali L."/>
            <person name="Bassil N."/>
            <person name="Fernandez G.E."/>
            <person name="Lomsadze A."/>
            <person name="Armour M."/>
            <person name="Olukolu B."/>
            <person name="Poorten T."/>
            <person name="Britton C."/>
            <person name="Davik J."/>
            <person name="Ashrafi H."/>
            <person name="Aiden E.L."/>
            <person name="Borodovsky M."/>
            <person name="Worthington M."/>
        </authorList>
    </citation>
    <scope>NUCLEOTIDE SEQUENCE [LARGE SCALE GENOMIC DNA]</scope>
    <source>
        <strain evidence="12">PI 553951</strain>
    </source>
</reference>
<keyword evidence="5 10" id="KW-0479">Metal-binding</keyword>
<evidence type="ECO:0000256" key="9">
    <source>
        <dbReference type="ARBA" id="ARBA00023136"/>
    </source>
</evidence>
<evidence type="ECO:0000256" key="2">
    <source>
        <dbReference type="ARBA" id="ARBA00004370"/>
    </source>
</evidence>
<dbReference type="PROSITE" id="PS00086">
    <property type="entry name" value="CYTOCHROME_P450"/>
    <property type="match status" value="1"/>
</dbReference>
<gene>
    <name evidence="12" type="ORF">M0R45_027007</name>
</gene>
<keyword evidence="8 11" id="KW-0503">Monooxygenase</keyword>
<dbReference type="GO" id="GO:0004497">
    <property type="term" value="F:monooxygenase activity"/>
    <property type="evidence" value="ECO:0007669"/>
    <property type="project" value="UniProtKB-KW"/>
</dbReference>
<evidence type="ECO:0000256" key="4">
    <source>
        <dbReference type="ARBA" id="ARBA00022617"/>
    </source>
</evidence>
<dbReference type="SUPFAM" id="SSF48264">
    <property type="entry name" value="Cytochrome P450"/>
    <property type="match status" value="1"/>
</dbReference>
<dbReference type="InterPro" id="IPR001128">
    <property type="entry name" value="Cyt_P450"/>
</dbReference>
<dbReference type="InterPro" id="IPR002401">
    <property type="entry name" value="Cyt_P450_E_grp-I"/>
</dbReference>
<feature type="binding site" description="axial binding residue" evidence="10">
    <location>
        <position position="305"/>
    </location>
    <ligand>
        <name>heme</name>
        <dbReference type="ChEBI" id="CHEBI:30413"/>
    </ligand>
    <ligandPart>
        <name>Fe</name>
        <dbReference type="ChEBI" id="CHEBI:18248"/>
    </ligandPart>
</feature>
<dbReference type="PRINTS" id="PR00385">
    <property type="entry name" value="P450"/>
</dbReference>
<name>A0AAW1X2U3_RUBAR</name>
<accession>A0AAW1X2U3</accession>
<keyword evidence="13" id="KW-1185">Reference proteome</keyword>
<dbReference type="GO" id="GO:0016705">
    <property type="term" value="F:oxidoreductase activity, acting on paired donors, with incorporation or reduction of molecular oxygen"/>
    <property type="evidence" value="ECO:0007669"/>
    <property type="project" value="InterPro"/>
</dbReference>
<evidence type="ECO:0000256" key="5">
    <source>
        <dbReference type="ARBA" id="ARBA00022723"/>
    </source>
</evidence>
<dbReference type="PRINTS" id="PR00463">
    <property type="entry name" value="EP450I"/>
</dbReference>
<keyword evidence="6 11" id="KW-0560">Oxidoreductase</keyword>
<evidence type="ECO:0000256" key="6">
    <source>
        <dbReference type="ARBA" id="ARBA00023002"/>
    </source>
</evidence>
<dbReference type="GO" id="GO:0016020">
    <property type="term" value="C:membrane"/>
    <property type="evidence" value="ECO:0007669"/>
    <property type="project" value="UniProtKB-SubCell"/>
</dbReference>
<keyword evidence="9" id="KW-0472">Membrane</keyword>
<dbReference type="Proteomes" id="UP001457282">
    <property type="component" value="Unassembled WGS sequence"/>
</dbReference>
<comment type="similarity">
    <text evidence="3 11">Belongs to the cytochrome P450 family.</text>
</comment>
<dbReference type="PANTHER" id="PTHR47943">
    <property type="entry name" value="CYTOCHROME P450 93A3-LIKE"/>
    <property type="match status" value="1"/>
</dbReference>
<evidence type="ECO:0000313" key="13">
    <source>
        <dbReference type="Proteomes" id="UP001457282"/>
    </source>
</evidence>
<evidence type="ECO:0000256" key="11">
    <source>
        <dbReference type="RuleBase" id="RU000461"/>
    </source>
</evidence>
<evidence type="ECO:0000256" key="1">
    <source>
        <dbReference type="ARBA" id="ARBA00001971"/>
    </source>
</evidence>
<dbReference type="Gene3D" id="1.10.630.10">
    <property type="entry name" value="Cytochrome P450"/>
    <property type="match status" value="1"/>
</dbReference>
<keyword evidence="7 10" id="KW-0408">Iron</keyword>
<dbReference type="FunFam" id="1.10.630.10:FF:000204">
    <property type="entry name" value="Uncharacterized protein"/>
    <property type="match status" value="1"/>
</dbReference>
<evidence type="ECO:0000256" key="3">
    <source>
        <dbReference type="ARBA" id="ARBA00010617"/>
    </source>
</evidence>
<sequence length="364" mass="41295">MEAFKPLRREELGVLVRKLRKAAEEGGVVDISEKIGAMNEDIAYKMVLGRNKDNRFDIKAIVEEGIFLMGAFNISDFVPCLSALDIQGLTKRIKKVSTIIDSLLETIIEDHEQVSMTRSGKQGHQEDFVDMLLSLTNKPLKLNDEQVYYLDRTNVKAILLDMIVAAFDTSTATIVWSLAELLRHPRVMKNLQEELQSLIGMDRMVEETDLPKLSYLSMVVKESLRLHPTAPLLVAHESIEDITINGYDIPKKSRIIVNIWTIGRDPNVWSENVEEFYPERFMNNNIELQGHDFQLIPFGSGRRGCPGLQLGLTTIQLVLAQLVHCFNWGLPTGLLPQDLDMTEKFGLSMSKAKHLLSKPTYRLM</sequence>
<evidence type="ECO:0000256" key="8">
    <source>
        <dbReference type="ARBA" id="ARBA00023033"/>
    </source>
</evidence>
<dbReference type="InterPro" id="IPR036396">
    <property type="entry name" value="Cyt_P450_sf"/>
</dbReference>
<dbReference type="EMBL" id="JBEDUW010000005">
    <property type="protein sequence ID" value="KAK9929940.1"/>
    <property type="molecule type" value="Genomic_DNA"/>
</dbReference>
<organism evidence="12 13">
    <name type="scientific">Rubus argutus</name>
    <name type="common">Southern blackberry</name>
    <dbReference type="NCBI Taxonomy" id="59490"/>
    <lineage>
        <taxon>Eukaryota</taxon>
        <taxon>Viridiplantae</taxon>
        <taxon>Streptophyta</taxon>
        <taxon>Embryophyta</taxon>
        <taxon>Tracheophyta</taxon>
        <taxon>Spermatophyta</taxon>
        <taxon>Magnoliopsida</taxon>
        <taxon>eudicotyledons</taxon>
        <taxon>Gunneridae</taxon>
        <taxon>Pentapetalae</taxon>
        <taxon>rosids</taxon>
        <taxon>fabids</taxon>
        <taxon>Rosales</taxon>
        <taxon>Rosaceae</taxon>
        <taxon>Rosoideae</taxon>
        <taxon>Rosoideae incertae sedis</taxon>
        <taxon>Rubus</taxon>
    </lineage>
</organism>
<dbReference type="GO" id="GO:0005506">
    <property type="term" value="F:iron ion binding"/>
    <property type="evidence" value="ECO:0007669"/>
    <property type="project" value="InterPro"/>
</dbReference>
<keyword evidence="4 10" id="KW-0349">Heme</keyword>
<protein>
    <submittedName>
        <fullName evidence="12">Uncharacterized protein</fullName>
    </submittedName>
</protein>
<comment type="subcellular location">
    <subcellularLocation>
        <location evidence="2">Membrane</location>
    </subcellularLocation>
</comment>
<proteinExistence type="inferred from homology"/>
<dbReference type="Pfam" id="PF00067">
    <property type="entry name" value="p450"/>
    <property type="match status" value="1"/>
</dbReference>
<dbReference type="InterPro" id="IPR017972">
    <property type="entry name" value="Cyt_P450_CS"/>
</dbReference>
<comment type="cofactor">
    <cofactor evidence="1 10">
        <name>heme</name>
        <dbReference type="ChEBI" id="CHEBI:30413"/>
    </cofactor>
</comment>
<evidence type="ECO:0000256" key="10">
    <source>
        <dbReference type="PIRSR" id="PIRSR602401-1"/>
    </source>
</evidence>
<dbReference type="GO" id="GO:0020037">
    <property type="term" value="F:heme binding"/>
    <property type="evidence" value="ECO:0007669"/>
    <property type="project" value="InterPro"/>
</dbReference>
<evidence type="ECO:0000256" key="7">
    <source>
        <dbReference type="ARBA" id="ARBA00023004"/>
    </source>
</evidence>
<dbReference type="PANTHER" id="PTHR47943:SF9">
    <property type="entry name" value="CYTOCHROME P450"/>
    <property type="match status" value="1"/>
</dbReference>